<evidence type="ECO:0000256" key="3">
    <source>
        <dbReference type="ARBA" id="ARBA00022664"/>
    </source>
</evidence>
<comment type="function">
    <text evidence="6">Component of the cleavage factor Im (CFIm) complex that plays a key role in pre-mRNA 3'-processing. Involved in association with CPSF6 or CPSF7 in pre-MRNA 3'-end poly(A) site cleavage and poly(A) addition. NUDT21/CPSF5 binds to cleavage and polyadenylation RNA substrates. The homodimer mediates simultaneous sequence-specific recognition of two 5'-UGUA-3' elements within the pre-mRNA. Binds to, but does not hydrolyze mono- and di-adenosine nucleotides. May have a role in mRNA export.</text>
</comment>
<gene>
    <name evidence="9" type="ORF">ZIOFF_070950</name>
</gene>
<dbReference type="AlphaFoldDB" id="A0A8J5END8"/>
<sequence length="594" mass="67488">MKILKGYVKNRARPEGCIAECYLAEERMRFCSAYIKKAASIGVRSNRNADLETGLFEGRPISQGKVKILEDHVLQAAHRYVLFNTAEVEPYLQIQWLAHGPRKHAISYTGYIINGYRFHTIDVGRSTQDSGVSIESDTVCQSSGNDYSYTIGRDDDESNWYVLLKAPPRGIHDMNLIEEDAYTSSTPLDVSRLEINITENEPYKEIERCPPESHNTTNILDDAISLVFGKEARGRVRGMSFGVIPSKVGASVQQNGTVKRLESTVNNLQQEMQEMKFLFFQNMRQQNEQEQNPNRVIARASPTQPNPTQPNLRLLSYRTHSLRRFASLPWSPSLTSGVAESGARAEELEVKTRKMVSSPVVNTYPLSNYTFGAKEPKMEKDTSVADRLARMKLNYMKEGMRTSVEGILLVQEHNHPHILLLQIGNTFCKLPGGRLKPGENEIEGLKRKLSSKLAPSSASFQPNWQIGECVATWWRPNFETVMYPYCPPHITKPKECKKLFIVHLSEREYFAVPKNLKLLAVPLFELYDNVQKTHGKLACYMLFSDGTNYNYIAEAYRYLDAEVWTCYLYNSSTALKVPVQHGHIMKLLDLSGSY</sequence>
<comment type="subcellular location">
    <subcellularLocation>
        <location evidence="1">Nucleus</location>
    </subcellularLocation>
</comment>
<evidence type="ECO:0000256" key="2">
    <source>
        <dbReference type="ARBA" id="ARBA00009710"/>
    </source>
</evidence>
<evidence type="ECO:0000313" key="9">
    <source>
        <dbReference type="EMBL" id="KAG6470010.1"/>
    </source>
</evidence>
<reference evidence="9 10" key="1">
    <citation type="submission" date="2020-08" db="EMBL/GenBank/DDBJ databases">
        <title>Plant Genome Project.</title>
        <authorList>
            <person name="Zhang R.-G."/>
        </authorList>
    </citation>
    <scope>NUCLEOTIDE SEQUENCE [LARGE SCALE GENOMIC DNA]</scope>
    <source>
        <tissue evidence="9">Rhizome</tissue>
    </source>
</reference>
<dbReference type="InterPro" id="IPR000086">
    <property type="entry name" value="NUDIX_hydrolase_dom"/>
</dbReference>
<feature type="domain" description="Nudix hydrolase" evidence="8">
    <location>
        <begin position="400"/>
        <end position="525"/>
    </location>
</feature>
<keyword evidence="5" id="KW-0539">Nucleus</keyword>
<evidence type="ECO:0000256" key="1">
    <source>
        <dbReference type="ARBA" id="ARBA00004123"/>
    </source>
</evidence>
<dbReference type="FunFam" id="3.90.79.10:FF:000020">
    <property type="entry name" value="Pre-mRNA cleavage factor Im subunit 2"/>
    <property type="match status" value="1"/>
</dbReference>
<dbReference type="PROSITE" id="PS51462">
    <property type="entry name" value="NUDIX"/>
    <property type="match status" value="1"/>
</dbReference>
<protein>
    <recommendedName>
        <fullName evidence="8">Nudix hydrolase domain-containing protein</fullName>
    </recommendedName>
</protein>
<dbReference type="PANTHER" id="PTHR13047">
    <property type="entry name" value="PRE-MRNA CLEAVAGE FACTOR IM, 25KD SUBUNIT"/>
    <property type="match status" value="1"/>
</dbReference>
<dbReference type="Proteomes" id="UP000734854">
    <property type="component" value="Unassembled WGS sequence"/>
</dbReference>
<name>A0A8J5END8_ZINOF</name>
<evidence type="ECO:0000256" key="6">
    <source>
        <dbReference type="ARBA" id="ARBA00054854"/>
    </source>
</evidence>
<dbReference type="Gene3D" id="3.90.79.10">
    <property type="entry name" value="Nucleoside Triphosphate Pyrophosphohydrolase"/>
    <property type="match status" value="1"/>
</dbReference>
<proteinExistence type="inferred from homology"/>
<dbReference type="EMBL" id="JACMSC010000021">
    <property type="protein sequence ID" value="KAG6470010.1"/>
    <property type="molecule type" value="Genomic_DNA"/>
</dbReference>
<keyword evidence="7" id="KW-0175">Coiled coil</keyword>
<dbReference type="Pfam" id="PF13960">
    <property type="entry name" value="DUF4218"/>
    <property type="match status" value="1"/>
</dbReference>
<comment type="caution">
    <text evidence="9">The sequence shown here is derived from an EMBL/GenBank/DDBJ whole genome shotgun (WGS) entry which is preliminary data.</text>
</comment>
<comment type="similarity">
    <text evidence="2">Belongs to the Nudix hydrolase family. CPSF5 subfamily.</text>
</comment>
<evidence type="ECO:0000313" key="10">
    <source>
        <dbReference type="Proteomes" id="UP000734854"/>
    </source>
</evidence>
<evidence type="ECO:0000256" key="4">
    <source>
        <dbReference type="ARBA" id="ARBA00022884"/>
    </source>
</evidence>
<dbReference type="InterPro" id="IPR016706">
    <property type="entry name" value="Cleav_polyA_spec_factor_su5"/>
</dbReference>
<evidence type="ECO:0000256" key="7">
    <source>
        <dbReference type="SAM" id="Coils"/>
    </source>
</evidence>
<keyword evidence="3" id="KW-0507">mRNA processing</keyword>
<dbReference type="GO" id="GO:0031124">
    <property type="term" value="P:mRNA 3'-end processing"/>
    <property type="evidence" value="ECO:0007669"/>
    <property type="project" value="InterPro"/>
</dbReference>
<dbReference type="InterPro" id="IPR025452">
    <property type="entry name" value="DUF4218"/>
</dbReference>
<organism evidence="9 10">
    <name type="scientific">Zingiber officinale</name>
    <name type="common">Ginger</name>
    <name type="synonym">Amomum zingiber</name>
    <dbReference type="NCBI Taxonomy" id="94328"/>
    <lineage>
        <taxon>Eukaryota</taxon>
        <taxon>Viridiplantae</taxon>
        <taxon>Streptophyta</taxon>
        <taxon>Embryophyta</taxon>
        <taxon>Tracheophyta</taxon>
        <taxon>Spermatophyta</taxon>
        <taxon>Magnoliopsida</taxon>
        <taxon>Liliopsida</taxon>
        <taxon>Zingiberales</taxon>
        <taxon>Zingiberaceae</taxon>
        <taxon>Zingiber</taxon>
    </lineage>
</organism>
<evidence type="ECO:0000259" key="8">
    <source>
        <dbReference type="PROSITE" id="PS51462"/>
    </source>
</evidence>
<dbReference type="Pfam" id="PF13869">
    <property type="entry name" value="NUDIX_2"/>
    <property type="match status" value="1"/>
</dbReference>
<dbReference type="GO" id="GO:0005849">
    <property type="term" value="C:mRNA cleavage factor complex"/>
    <property type="evidence" value="ECO:0007669"/>
    <property type="project" value="InterPro"/>
</dbReference>
<evidence type="ECO:0000256" key="5">
    <source>
        <dbReference type="ARBA" id="ARBA00023242"/>
    </source>
</evidence>
<keyword evidence="4" id="KW-0694">RNA-binding</keyword>
<keyword evidence="10" id="KW-1185">Reference proteome</keyword>
<accession>A0A8J5END8</accession>
<feature type="coiled-coil region" evidence="7">
    <location>
        <begin position="251"/>
        <end position="278"/>
    </location>
</feature>
<dbReference type="CDD" id="cd18871">
    <property type="entry name" value="NUDIX_Cfim25_Nudt21"/>
    <property type="match status" value="1"/>
</dbReference>
<dbReference type="GO" id="GO:0003729">
    <property type="term" value="F:mRNA binding"/>
    <property type="evidence" value="ECO:0007669"/>
    <property type="project" value="InterPro"/>
</dbReference>